<accession>A0A0A2A749</accession>
<dbReference type="eggNOG" id="COG3542">
    <property type="taxonomic scope" value="Bacteria"/>
</dbReference>
<dbReference type="Gene3D" id="2.60.120.10">
    <property type="entry name" value="Jelly Rolls"/>
    <property type="match status" value="1"/>
</dbReference>
<name>A0A0A2A749_PROMR</name>
<dbReference type="Proteomes" id="UP000030355">
    <property type="component" value="Unassembled WGS sequence"/>
</dbReference>
<dbReference type="InterPro" id="IPR014710">
    <property type="entry name" value="RmlC-like_jellyroll"/>
</dbReference>
<dbReference type="Pfam" id="PF06172">
    <property type="entry name" value="Cupin_5"/>
    <property type="match status" value="1"/>
</dbReference>
<protein>
    <recommendedName>
        <fullName evidence="1">DUF985 domain-containing protein</fullName>
    </recommendedName>
</protein>
<dbReference type="OrthoDB" id="9798288at2"/>
<dbReference type="InterPro" id="IPR009327">
    <property type="entry name" value="Cupin_DUF985"/>
</dbReference>
<dbReference type="PANTHER" id="PTHR33387:SF3">
    <property type="entry name" value="DUF985 DOMAIN-CONTAINING PROTEIN"/>
    <property type="match status" value="1"/>
</dbReference>
<dbReference type="InterPro" id="IPR011051">
    <property type="entry name" value="RmlC_Cupin_sf"/>
</dbReference>
<dbReference type="STRING" id="93057.EU95_0709"/>
<dbReference type="CDD" id="cd06121">
    <property type="entry name" value="cupin_YML079wp"/>
    <property type="match status" value="1"/>
</dbReference>
<evidence type="ECO:0000259" key="1">
    <source>
        <dbReference type="Pfam" id="PF06172"/>
    </source>
</evidence>
<dbReference type="InterPro" id="IPR039935">
    <property type="entry name" value="YML079W-like"/>
</dbReference>
<proteinExistence type="predicted"/>
<comment type="caution">
    <text evidence="2">The sequence shown here is derived from an EMBL/GenBank/DDBJ whole genome shotgun (WGS) entry which is preliminary data.</text>
</comment>
<sequence>MKPTQKKVEIINQFNLSPHPEGGWFREIVRSKNSLIREDGQIRNFITGIYYLLERDAKSAWHRVKNADEIWIYLRGDPLNLWCLDNDNKLIRNLILDSNNPVEMIPSGYWQAAKSKGEFSLVSCCVGPGFDFKDFELLRNTNHISRLDKAINDLM</sequence>
<dbReference type="RefSeq" id="WP_032521879.1">
    <property type="nucleotide sequence ID" value="NZ_CP138977.1"/>
</dbReference>
<dbReference type="PANTHER" id="PTHR33387">
    <property type="entry name" value="RMLC-LIKE JELLY ROLL FOLD PROTEIN"/>
    <property type="match status" value="1"/>
</dbReference>
<reference evidence="3" key="1">
    <citation type="journal article" date="2014" name="Sci. Data">
        <title>Genomes of diverse isolates of the marine cyanobacterium Prochlorococcus.</title>
        <authorList>
            <person name="Biller S."/>
            <person name="Berube P."/>
            <person name="Thompson J."/>
            <person name="Kelly L."/>
            <person name="Roggensack S."/>
            <person name="Awad L."/>
            <person name="Roache-Johnson K."/>
            <person name="Ding H."/>
            <person name="Giovannoni S.J."/>
            <person name="Moore L.R."/>
            <person name="Chisholm S.W."/>
        </authorList>
    </citation>
    <scope>NUCLEOTIDE SEQUENCE [LARGE SCALE GENOMIC DNA]</scope>
    <source>
        <strain evidence="3">MIT 9201</strain>
    </source>
</reference>
<evidence type="ECO:0000313" key="3">
    <source>
        <dbReference type="Proteomes" id="UP000030355"/>
    </source>
</evidence>
<evidence type="ECO:0000313" key="2">
    <source>
        <dbReference type="EMBL" id="KGF96329.1"/>
    </source>
</evidence>
<dbReference type="EMBL" id="JNAL01000009">
    <property type="protein sequence ID" value="KGF96329.1"/>
    <property type="molecule type" value="Genomic_DNA"/>
</dbReference>
<organism evidence="2 3">
    <name type="scientific">Prochlorococcus marinus str. MIT 9201</name>
    <dbReference type="NCBI Taxonomy" id="93057"/>
    <lineage>
        <taxon>Bacteria</taxon>
        <taxon>Bacillati</taxon>
        <taxon>Cyanobacteriota</taxon>
        <taxon>Cyanophyceae</taxon>
        <taxon>Synechococcales</taxon>
        <taxon>Prochlorococcaceae</taxon>
        <taxon>Prochlorococcus</taxon>
    </lineage>
</organism>
<feature type="domain" description="DUF985" evidence="1">
    <location>
        <begin position="9"/>
        <end position="138"/>
    </location>
</feature>
<dbReference type="SUPFAM" id="SSF51182">
    <property type="entry name" value="RmlC-like cupins"/>
    <property type="match status" value="1"/>
</dbReference>
<dbReference type="AlphaFoldDB" id="A0A0A2A749"/>
<gene>
    <name evidence="2" type="ORF">EU95_0709</name>
</gene>